<evidence type="ECO:0000256" key="2">
    <source>
        <dbReference type="ARBA" id="ARBA00022803"/>
    </source>
</evidence>
<evidence type="ECO:0000256" key="1">
    <source>
        <dbReference type="ARBA" id="ARBA00022737"/>
    </source>
</evidence>
<dbReference type="EMBL" id="CAJNXB010002324">
    <property type="protein sequence ID" value="CAF3234142.1"/>
    <property type="molecule type" value="Genomic_DNA"/>
</dbReference>
<reference evidence="4" key="1">
    <citation type="submission" date="2021-02" db="EMBL/GenBank/DDBJ databases">
        <authorList>
            <person name="Nowell W R."/>
        </authorList>
    </citation>
    <scope>NUCLEOTIDE SEQUENCE</scope>
</reference>
<feature type="repeat" description="TPR" evidence="3">
    <location>
        <begin position="694"/>
        <end position="727"/>
    </location>
</feature>
<keyword evidence="1" id="KW-0677">Repeat</keyword>
<dbReference type="Gene3D" id="1.25.40.10">
    <property type="entry name" value="Tetratricopeptide repeat domain"/>
    <property type="match status" value="3"/>
</dbReference>
<dbReference type="OrthoDB" id="19588at2759"/>
<evidence type="ECO:0000313" key="6">
    <source>
        <dbReference type="Proteomes" id="UP000663825"/>
    </source>
</evidence>
<dbReference type="PANTHER" id="PTHR45641:SF19">
    <property type="entry name" value="NEPHROCYSTIN-3"/>
    <property type="match status" value="1"/>
</dbReference>
<dbReference type="InterPro" id="IPR019734">
    <property type="entry name" value="TPR_rpt"/>
</dbReference>
<comment type="caution">
    <text evidence="4">The sequence shown here is derived from an EMBL/GenBank/DDBJ whole genome shotgun (WGS) entry which is preliminary data.</text>
</comment>
<feature type="repeat" description="TPR" evidence="3">
    <location>
        <begin position="526"/>
        <end position="559"/>
    </location>
</feature>
<feature type="repeat" description="TPR" evidence="3">
    <location>
        <begin position="652"/>
        <end position="685"/>
    </location>
</feature>
<gene>
    <name evidence="4" type="ORF">TIS948_LOCUS14263</name>
    <name evidence="5" type="ORF">UJA718_LOCUS12150</name>
</gene>
<dbReference type="SUPFAM" id="SSF56399">
    <property type="entry name" value="ADP-ribosylation"/>
    <property type="match status" value="1"/>
</dbReference>
<evidence type="ECO:0000313" key="5">
    <source>
        <dbReference type="EMBL" id="CAF4293167.1"/>
    </source>
</evidence>
<accession>A0A817R706</accession>
<dbReference type="PROSITE" id="PS50005">
    <property type="entry name" value="TPR"/>
    <property type="match status" value="6"/>
</dbReference>
<name>A0A817R706_9BILA</name>
<proteinExistence type="predicted"/>
<dbReference type="PROSITE" id="PS50293">
    <property type="entry name" value="TPR_REGION"/>
    <property type="match status" value="2"/>
</dbReference>
<evidence type="ECO:0000313" key="4">
    <source>
        <dbReference type="EMBL" id="CAF3234142.1"/>
    </source>
</evidence>
<dbReference type="PANTHER" id="PTHR45641">
    <property type="entry name" value="TETRATRICOPEPTIDE REPEAT PROTEIN (AFU_ORTHOLOGUE AFUA_6G03870)"/>
    <property type="match status" value="1"/>
</dbReference>
<dbReference type="EMBL" id="CAJOBP010001551">
    <property type="protein sequence ID" value="CAF4293167.1"/>
    <property type="molecule type" value="Genomic_DNA"/>
</dbReference>
<feature type="repeat" description="TPR" evidence="3">
    <location>
        <begin position="610"/>
        <end position="643"/>
    </location>
</feature>
<feature type="repeat" description="TPR" evidence="3">
    <location>
        <begin position="778"/>
        <end position="811"/>
    </location>
</feature>
<dbReference type="Proteomes" id="UP000663825">
    <property type="component" value="Unassembled WGS sequence"/>
</dbReference>
<evidence type="ECO:0000313" key="7">
    <source>
        <dbReference type="Proteomes" id="UP000663873"/>
    </source>
</evidence>
<dbReference type="Pfam" id="PF13181">
    <property type="entry name" value="TPR_8"/>
    <property type="match status" value="1"/>
</dbReference>
<keyword evidence="2 3" id="KW-0802">TPR repeat</keyword>
<feature type="repeat" description="TPR" evidence="3">
    <location>
        <begin position="736"/>
        <end position="769"/>
    </location>
</feature>
<keyword evidence="7" id="KW-1185">Reference proteome</keyword>
<dbReference type="Pfam" id="PF13424">
    <property type="entry name" value="TPR_12"/>
    <property type="match status" value="4"/>
</dbReference>
<dbReference type="SUPFAM" id="SSF48452">
    <property type="entry name" value="TPR-like"/>
    <property type="match status" value="2"/>
</dbReference>
<dbReference type="InterPro" id="IPR011990">
    <property type="entry name" value="TPR-like_helical_dom_sf"/>
</dbReference>
<sequence>MKLRHITGSRKQEDQFVHSKYESPLTSAFTQFVPSQETIKSSGPPTSRIFQNCSIAWLDTGTNDLSNDDACHMITALRRIVNSVHKFDTVNACVDFIRSIENETIFIVLSGVLNQTTISLIHGLPQISSIYIFCDNKLEYEAWIPKWPKIQNFFKDFPSLNEALANAAHECDRNTIPMTFIGMTDETSEENPDKSNQMFMFTQILNELLSTIEFTEKSIQEFSTYYRKQLIDNVTELRNIDKFEREYHDYTLTWWYTSQFFVSSMLNRALRSMDVVTLLKMGFFIFDLQQYIFKLHLQQKIAHQNSKVFIVYRGQGISQKDFDQLRRSRNHLLSFNNFLCASKCANIAMNYARQALDTPDLIGVLFAITIDPSLDSTPYATIRESICDPTDEDFLFSLNPVFRIVQLESIFKGNSRLWQVDLTLTSNNDPQVRVLNERILELANPHSIGWRRLSEFLINLREVDKAQIICDTLITEIFDEDEKAYLHYQYGSIKFHREEYTEAKLLYNFALDIFEKIRSPAHIDVAKCYHRIGSVYEAMNDYSAALLRYEKALEMYEKNLPLHDPILIGLNKNIARVYSQIDNYSKSLWYYERVLEINKTIPSTNNSDLANCHIDMALVYKKTGDYLKAISLLEKTISMLENDQQSNSTDIATVYNHIGSLYEKLNRNSTALAYFEEALEINEANLPPHHPALAVCYRNIGSVYFQKNDYLKALSFYQKAHELYRRILPRNKIHLAISYTDQGDVYEQIGNYTQALLYYKAALTTYQSICPLRHCDIIMMYNKIGLTYSQTGEYPAALSCHERALEICQKNLPENHPNFAYSSICIGDVYDNMGDRLKALSFYKSSLEIGHSALPASNICLEKWSDILERLRTKLKMQSKE</sequence>
<evidence type="ECO:0000256" key="3">
    <source>
        <dbReference type="PROSITE-ProRule" id="PRU00339"/>
    </source>
</evidence>
<dbReference type="AlphaFoldDB" id="A0A817R706"/>
<dbReference type="Proteomes" id="UP000663873">
    <property type="component" value="Unassembled WGS sequence"/>
</dbReference>
<protein>
    <submittedName>
        <fullName evidence="4">Uncharacterized protein</fullName>
    </submittedName>
</protein>
<dbReference type="SMART" id="SM00028">
    <property type="entry name" value="TPR"/>
    <property type="match status" value="9"/>
</dbReference>
<organism evidence="4 6">
    <name type="scientific">Rotaria socialis</name>
    <dbReference type="NCBI Taxonomy" id="392032"/>
    <lineage>
        <taxon>Eukaryota</taxon>
        <taxon>Metazoa</taxon>
        <taxon>Spiralia</taxon>
        <taxon>Gnathifera</taxon>
        <taxon>Rotifera</taxon>
        <taxon>Eurotatoria</taxon>
        <taxon>Bdelloidea</taxon>
        <taxon>Philodinida</taxon>
        <taxon>Philodinidae</taxon>
        <taxon>Rotaria</taxon>
    </lineage>
</organism>